<reference evidence="2" key="1">
    <citation type="journal article" date="2021" name="Cell">
        <title>Tracing the genetic footprints of vertebrate landing in non-teleost ray-finned fishes.</title>
        <authorList>
            <person name="Bi X."/>
            <person name="Wang K."/>
            <person name="Yang L."/>
            <person name="Pan H."/>
            <person name="Jiang H."/>
            <person name="Wei Q."/>
            <person name="Fang M."/>
            <person name="Yu H."/>
            <person name="Zhu C."/>
            <person name="Cai Y."/>
            <person name="He Y."/>
            <person name="Gan X."/>
            <person name="Zeng H."/>
            <person name="Yu D."/>
            <person name="Zhu Y."/>
            <person name="Jiang H."/>
            <person name="Qiu Q."/>
            <person name="Yang H."/>
            <person name="Zhang Y.E."/>
            <person name="Wang W."/>
            <person name="Zhu M."/>
            <person name="He S."/>
            <person name="Zhang G."/>
        </authorList>
    </citation>
    <scope>NUCLEOTIDE SEQUENCE</scope>
    <source>
        <strain evidence="2">Pddl_001</strain>
    </source>
</reference>
<evidence type="ECO:0000313" key="2">
    <source>
        <dbReference type="EMBL" id="MBN3278502.1"/>
    </source>
</evidence>
<gene>
    <name evidence="2" type="primary">C3_1</name>
    <name evidence="2" type="ORF">GTO93_0003062</name>
</gene>
<feature type="non-terminal residue" evidence="2">
    <location>
        <position position="124"/>
    </location>
</feature>
<comment type="caution">
    <text evidence="2">The sequence shown here is derived from an EMBL/GenBank/DDBJ whole genome shotgun (WGS) entry which is preliminary data.</text>
</comment>
<feature type="non-terminal residue" evidence="2">
    <location>
        <position position="1"/>
    </location>
</feature>
<dbReference type="PANTHER" id="PTHR11412:SF86">
    <property type="entry name" value="COMPLEMENT C4-A-RELATED"/>
    <property type="match status" value="1"/>
</dbReference>
<dbReference type="EMBL" id="JAAWVQ010080118">
    <property type="protein sequence ID" value="MBN3278502.1"/>
    <property type="molecule type" value="Genomic_DNA"/>
</dbReference>
<name>A0ABS2XVW4_POLSP</name>
<dbReference type="InterPro" id="IPR050473">
    <property type="entry name" value="A2M/Complement_sys"/>
</dbReference>
<protein>
    <submittedName>
        <fullName evidence="2">CO3 protein</fullName>
    </submittedName>
</protein>
<dbReference type="InterPro" id="IPR009048">
    <property type="entry name" value="A-macroglobulin_rcpt-bd"/>
</dbReference>
<accession>A0ABS2XVW4</accession>
<dbReference type="SUPFAM" id="SSF49410">
    <property type="entry name" value="Alpha-macroglobulin receptor domain"/>
    <property type="match status" value="1"/>
</dbReference>
<keyword evidence="3" id="KW-1185">Reference proteome</keyword>
<dbReference type="PANTHER" id="PTHR11412">
    <property type="entry name" value="MACROGLOBULIN / COMPLEMENT"/>
    <property type="match status" value="1"/>
</dbReference>
<dbReference type="Proteomes" id="UP001166093">
    <property type="component" value="Unassembled WGS sequence"/>
</dbReference>
<dbReference type="InterPro" id="IPR036595">
    <property type="entry name" value="A-macroglobulin_rcpt-bd_sf"/>
</dbReference>
<dbReference type="Gene3D" id="2.60.40.690">
    <property type="entry name" value="Alpha-macroglobulin, receptor-binding domain"/>
    <property type="match status" value="1"/>
</dbReference>
<proteinExistence type="predicted"/>
<dbReference type="SMART" id="SM01361">
    <property type="entry name" value="A2M_recep"/>
    <property type="match status" value="1"/>
</dbReference>
<organism evidence="2 3">
    <name type="scientific">Polyodon spathula</name>
    <name type="common">North American paddlefish</name>
    <name type="synonym">Squalus spathula</name>
    <dbReference type="NCBI Taxonomy" id="7913"/>
    <lineage>
        <taxon>Eukaryota</taxon>
        <taxon>Metazoa</taxon>
        <taxon>Chordata</taxon>
        <taxon>Craniata</taxon>
        <taxon>Vertebrata</taxon>
        <taxon>Euteleostomi</taxon>
        <taxon>Actinopterygii</taxon>
        <taxon>Chondrostei</taxon>
        <taxon>Acipenseriformes</taxon>
        <taxon>Polyodontidae</taxon>
        <taxon>Polyodon</taxon>
    </lineage>
</organism>
<dbReference type="Pfam" id="PF07677">
    <property type="entry name" value="A2M_recep"/>
    <property type="match status" value="1"/>
</dbReference>
<evidence type="ECO:0000259" key="1">
    <source>
        <dbReference type="SMART" id="SM01361"/>
    </source>
</evidence>
<feature type="domain" description="Alpha-macroglobulin receptor-binding" evidence="1">
    <location>
        <begin position="41"/>
        <end position="123"/>
    </location>
</feature>
<sequence>MSRIEWFDIRSRRRRDVADPKTKESTLNYNVCVSTKEKNFSGMAIVDISLLSGLEPDIQELQDRAESTEKYIERYDLGAGKVFLYFNRISKEEDCVIFRAKQIAPIGLVQPANAVIYDYYNPRK</sequence>
<evidence type="ECO:0000313" key="3">
    <source>
        <dbReference type="Proteomes" id="UP001166093"/>
    </source>
</evidence>